<protein>
    <submittedName>
        <fullName evidence="1">Uncharacterized protein</fullName>
    </submittedName>
</protein>
<reference evidence="1" key="1">
    <citation type="journal article" date="2014" name="Front. Microbiol.">
        <title>High frequency of phylogenetically diverse reductive dehalogenase-homologous genes in deep subseafloor sedimentary metagenomes.</title>
        <authorList>
            <person name="Kawai M."/>
            <person name="Futagami T."/>
            <person name="Toyoda A."/>
            <person name="Takaki Y."/>
            <person name="Nishi S."/>
            <person name="Hori S."/>
            <person name="Arai W."/>
            <person name="Tsubouchi T."/>
            <person name="Morono Y."/>
            <person name="Uchiyama I."/>
            <person name="Ito T."/>
            <person name="Fujiyama A."/>
            <person name="Inagaki F."/>
            <person name="Takami H."/>
        </authorList>
    </citation>
    <scope>NUCLEOTIDE SEQUENCE</scope>
    <source>
        <strain evidence="1">Expedition CK06-06</strain>
    </source>
</reference>
<feature type="non-terminal residue" evidence="1">
    <location>
        <position position="97"/>
    </location>
</feature>
<comment type="caution">
    <text evidence="1">The sequence shown here is derived from an EMBL/GenBank/DDBJ whole genome shotgun (WGS) entry which is preliminary data.</text>
</comment>
<gene>
    <name evidence="1" type="ORF">S12H4_24983</name>
</gene>
<evidence type="ECO:0000313" key="1">
    <source>
        <dbReference type="EMBL" id="GAI83427.1"/>
    </source>
</evidence>
<accession>X1RRT1</accession>
<proteinExistence type="predicted"/>
<sequence>MHQGQLTLSILDISPEGSILKLDKVLGGRSVAIYSLPVVTPGVCQWEAHKEILASTKTYQRKLLDVDFWPSFAEDIQSLEARQENRHIAVVGLVGWG</sequence>
<dbReference type="EMBL" id="BARW01013771">
    <property type="protein sequence ID" value="GAI83427.1"/>
    <property type="molecule type" value="Genomic_DNA"/>
</dbReference>
<organism evidence="1">
    <name type="scientific">marine sediment metagenome</name>
    <dbReference type="NCBI Taxonomy" id="412755"/>
    <lineage>
        <taxon>unclassified sequences</taxon>
        <taxon>metagenomes</taxon>
        <taxon>ecological metagenomes</taxon>
    </lineage>
</organism>
<dbReference type="AlphaFoldDB" id="X1RRT1"/>
<name>X1RRT1_9ZZZZ</name>